<dbReference type="InterPro" id="IPR015943">
    <property type="entry name" value="WD40/YVTN_repeat-like_dom_sf"/>
</dbReference>
<dbReference type="OrthoDB" id="7318948at2759"/>
<dbReference type="PROSITE" id="PS50294">
    <property type="entry name" value="WD_REPEATS_REGION"/>
    <property type="match status" value="1"/>
</dbReference>
<evidence type="ECO:0000256" key="2">
    <source>
        <dbReference type="ARBA" id="ARBA00022574"/>
    </source>
</evidence>
<dbReference type="InterPro" id="IPR001680">
    <property type="entry name" value="WD40_rpt"/>
</dbReference>
<evidence type="ECO:0000313" key="9">
    <source>
        <dbReference type="Proteomes" id="UP000193067"/>
    </source>
</evidence>
<keyword evidence="4" id="KW-0805">Transcription regulation</keyword>
<keyword evidence="9" id="KW-1185">Reference proteome</keyword>
<dbReference type="PANTHER" id="PTHR10253">
    <property type="entry name" value="POLYCOMB PROTEIN"/>
    <property type="match status" value="1"/>
</dbReference>
<dbReference type="InterPro" id="IPR051243">
    <property type="entry name" value="PcG_WD-repeat"/>
</dbReference>
<feature type="region of interest" description="Disordered" evidence="7">
    <location>
        <begin position="434"/>
        <end position="487"/>
    </location>
</feature>
<dbReference type="SMART" id="SM00320">
    <property type="entry name" value="WD40"/>
    <property type="match status" value="3"/>
</dbReference>
<protein>
    <submittedName>
        <fullName evidence="8">WD40 repeat-like protein</fullName>
    </submittedName>
</protein>
<keyword evidence="3" id="KW-0677">Repeat</keyword>
<dbReference type="Gene3D" id="2.130.10.10">
    <property type="entry name" value="YVTN repeat-like/Quinoprotein amine dehydrogenase"/>
    <property type="match status" value="1"/>
</dbReference>
<evidence type="ECO:0000256" key="6">
    <source>
        <dbReference type="PROSITE-ProRule" id="PRU00221"/>
    </source>
</evidence>
<reference evidence="8 9" key="1">
    <citation type="journal article" date="2015" name="Biotechnol. Biofuels">
        <title>Enhanced degradation of softwood versus hardwood by the white-rot fungus Pycnoporus coccineus.</title>
        <authorList>
            <person name="Couturier M."/>
            <person name="Navarro D."/>
            <person name="Chevret D."/>
            <person name="Henrissat B."/>
            <person name="Piumi F."/>
            <person name="Ruiz-Duenas F.J."/>
            <person name="Martinez A.T."/>
            <person name="Grigoriev I.V."/>
            <person name="Riley R."/>
            <person name="Lipzen A."/>
            <person name="Berrin J.G."/>
            <person name="Master E.R."/>
            <person name="Rosso M.N."/>
        </authorList>
    </citation>
    <scope>NUCLEOTIDE SEQUENCE [LARGE SCALE GENOMIC DNA]</scope>
    <source>
        <strain evidence="8 9">BRFM310</strain>
    </source>
</reference>
<dbReference type="AlphaFoldDB" id="A0A1Y2IR94"/>
<gene>
    <name evidence="8" type="ORF">PYCCODRAFT_1451720</name>
</gene>
<evidence type="ECO:0000256" key="3">
    <source>
        <dbReference type="ARBA" id="ARBA00022737"/>
    </source>
</evidence>
<feature type="compositionally biased region" description="Polar residues" evidence="7">
    <location>
        <begin position="434"/>
        <end position="446"/>
    </location>
</feature>
<dbReference type="Pfam" id="PF00400">
    <property type="entry name" value="WD40"/>
    <property type="match status" value="2"/>
</dbReference>
<dbReference type="STRING" id="1353009.A0A1Y2IR94"/>
<evidence type="ECO:0000256" key="4">
    <source>
        <dbReference type="ARBA" id="ARBA00023015"/>
    </source>
</evidence>
<evidence type="ECO:0000313" key="8">
    <source>
        <dbReference type="EMBL" id="OSD03154.1"/>
    </source>
</evidence>
<evidence type="ECO:0000256" key="7">
    <source>
        <dbReference type="SAM" id="MobiDB-lite"/>
    </source>
</evidence>
<dbReference type="EMBL" id="KZ084101">
    <property type="protein sequence ID" value="OSD03154.1"/>
    <property type="molecule type" value="Genomic_DNA"/>
</dbReference>
<proteinExistence type="inferred from homology"/>
<dbReference type="Proteomes" id="UP000193067">
    <property type="component" value="Unassembled WGS sequence"/>
</dbReference>
<organism evidence="8 9">
    <name type="scientific">Trametes coccinea (strain BRFM310)</name>
    <name type="common">Pycnoporus coccineus</name>
    <dbReference type="NCBI Taxonomy" id="1353009"/>
    <lineage>
        <taxon>Eukaryota</taxon>
        <taxon>Fungi</taxon>
        <taxon>Dikarya</taxon>
        <taxon>Basidiomycota</taxon>
        <taxon>Agaricomycotina</taxon>
        <taxon>Agaricomycetes</taxon>
        <taxon>Polyporales</taxon>
        <taxon>Polyporaceae</taxon>
        <taxon>Trametes</taxon>
    </lineage>
</organism>
<comment type="similarity">
    <text evidence="1">Belongs to the WD repeat ESC family.</text>
</comment>
<keyword evidence="2 6" id="KW-0853">WD repeat</keyword>
<dbReference type="InterPro" id="IPR036322">
    <property type="entry name" value="WD40_repeat_dom_sf"/>
</dbReference>
<accession>A0A1Y2IR94</accession>
<dbReference type="SUPFAM" id="SSF50978">
    <property type="entry name" value="WD40 repeat-like"/>
    <property type="match status" value="1"/>
</dbReference>
<evidence type="ECO:0000256" key="1">
    <source>
        <dbReference type="ARBA" id="ARBA00008075"/>
    </source>
</evidence>
<evidence type="ECO:0000256" key="5">
    <source>
        <dbReference type="ARBA" id="ARBA00023163"/>
    </source>
</evidence>
<dbReference type="PROSITE" id="PS50082">
    <property type="entry name" value="WD_REPEATS_2"/>
    <property type="match status" value="1"/>
</dbReference>
<sequence length="547" mass="59815">MDAQSAEPSYLPWYRKSTDSQPYVLSTILTSDDTQFRQTACFPWTADSLEFLWDGHATQEPPLASQWMEVAKKWMGAIAVAATGRLIVFPKLATAKPIVGKLTEPGLQVDNVAWAINSNRPLEPLIVFTVSSVIMIFNVNSCAIVGKLRGHGGLITSLSVHPTQPHLFCTTSRDFTARIYDLSLYPVQVPNNPHWLPRTEPSLAGPAHGLHMCEPEGEGIGQCVAVLAGGRSGGHKAAVLCCAFHPSLPLIATGGIDRAVKIWRIPPSVFSPPAQPRIAREDKPLFSTDLIHKAGVHSIYWLADSILVSRSAAALMRRNPDVVEDTYYEQGTVVVWQWLGLNRFFPPGKVPQKIMRGTASDYRNSESFKILSAYHLPMVTEHFHVFRSPGHDPILLIPIGKVIRVFNISRFGPRTPPSFPADDLALLTDQMHITGSESTGSTNQEPGPSGSRKEPTAETEAQGAGDEGDDDEQPAQTLPEGKRPLSYPPPAPLAILFDAIAYWNVRVEGQSEGPTGLPDIAWCEVGFEGRVIVGGGEGTLYIWRLEE</sequence>
<feature type="repeat" description="WD" evidence="6">
    <location>
        <begin position="232"/>
        <end position="265"/>
    </location>
</feature>
<keyword evidence="5" id="KW-0804">Transcription</keyword>
<name>A0A1Y2IR94_TRAC3</name>